<keyword evidence="2" id="KW-1133">Transmembrane helix</keyword>
<dbReference type="RefSeq" id="WP_115012051.1">
    <property type="nucleotide sequence ID" value="NZ_UGHV01000001.1"/>
</dbReference>
<gene>
    <name evidence="3" type="ORF">NCTC12410_01686</name>
</gene>
<dbReference type="EMBL" id="UGHV01000001">
    <property type="protein sequence ID" value="STO97845.1"/>
    <property type="molecule type" value="Genomic_DNA"/>
</dbReference>
<dbReference type="AlphaFoldDB" id="A0A377J6D0"/>
<feature type="region of interest" description="Disordered" evidence="1">
    <location>
        <begin position="63"/>
        <end position="89"/>
    </location>
</feature>
<evidence type="ECO:0000313" key="3">
    <source>
        <dbReference type="EMBL" id="STO97845.1"/>
    </source>
</evidence>
<reference evidence="3 4" key="1">
    <citation type="submission" date="2018-06" db="EMBL/GenBank/DDBJ databases">
        <authorList>
            <consortium name="Pathogen Informatics"/>
            <person name="Doyle S."/>
        </authorList>
    </citation>
    <scope>NUCLEOTIDE SEQUENCE [LARGE SCALE GENOMIC DNA]</scope>
    <source>
        <strain evidence="3 4">NCTC12410</strain>
    </source>
</reference>
<protein>
    <submittedName>
        <fullName evidence="3">Uncharacterized protein</fullName>
    </submittedName>
</protein>
<keyword evidence="2" id="KW-0812">Transmembrane</keyword>
<dbReference type="OrthoDB" id="9950190at2"/>
<evidence type="ECO:0000256" key="1">
    <source>
        <dbReference type="SAM" id="MobiDB-lite"/>
    </source>
</evidence>
<evidence type="ECO:0000256" key="2">
    <source>
        <dbReference type="SAM" id="Phobius"/>
    </source>
</evidence>
<feature type="transmembrane region" description="Helical" evidence="2">
    <location>
        <begin position="5"/>
        <end position="22"/>
    </location>
</feature>
<accession>A0A377J6D0</accession>
<organism evidence="3 4">
    <name type="scientific">Helicobacter canis</name>
    <dbReference type="NCBI Taxonomy" id="29419"/>
    <lineage>
        <taxon>Bacteria</taxon>
        <taxon>Pseudomonadati</taxon>
        <taxon>Campylobacterota</taxon>
        <taxon>Epsilonproteobacteria</taxon>
        <taxon>Campylobacterales</taxon>
        <taxon>Helicobacteraceae</taxon>
        <taxon>Helicobacter</taxon>
    </lineage>
</organism>
<feature type="transmembrane region" description="Helical" evidence="2">
    <location>
        <begin position="28"/>
        <end position="48"/>
    </location>
</feature>
<name>A0A377J6D0_9HELI</name>
<feature type="transmembrane region" description="Helical" evidence="2">
    <location>
        <begin position="129"/>
        <end position="149"/>
    </location>
</feature>
<evidence type="ECO:0000313" key="4">
    <source>
        <dbReference type="Proteomes" id="UP000254841"/>
    </source>
</evidence>
<dbReference type="Proteomes" id="UP000254841">
    <property type="component" value="Unassembled WGS sequence"/>
</dbReference>
<sequence>MLGYVVAIVINICMALGLSALLNMRAGISFEVAYFSTLLIIISSYYALQKRLARELRAYTNPDSTPDSTLVQSTSPTPDQNQSDKPSSTNAPVSKFMLGVQLSFGLYRLLSYIIAGLAVVILIDLEAFHILGYIIGVLLCLGSVIILRVHHIRRSFEKHWGEN</sequence>
<proteinExistence type="predicted"/>
<keyword evidence="2" id="KW-0472">Membrane</keyword>
<feature type="transmembrane region" description="Helical" evidence="2">
    <location>
        <begin position="105"/>
        <end position="123"/>
    </location>
</feature>